<keyword evidence="3 6" id="KW-0012">Acyltransferase</keyword>
<evidence type="ECO:0000256" key="1">
    <source>
        <dbReference type="ARBA" id="ARBA00005189"/>
    </source>
</evidence>
<evidence type="ECO:0000313" key="7">
    <source>
        <dbReference type="Proteomes" id="UP000191988"/>
    </source>
</evidence>
<evidence type="ECO:0000256" key="3">
    <source>
        <dbReference type="ARBA" id="ARBA00023315"/>
    </source>
</evidence>
<dbReference type="CDD" id="cd07989">
    <property type="entry name" value="LPLAT_AGPAT-like"/>
    <property type="match status" value="1"/>
</dbReference>
<evidence type="ECO:0000256" key="4">
    <source>
        <dbReference type="SAM" id="Phobius"/>
    </source>
</evidence>
<feature type="transmembrane region" description="Helical" evidence="4">
    <location>
        <begin position="12"/>
        <end position="32"/>
    </location>
</feature>
<evidence type="ECO:0000256" key="2">
    <source>
        <dbReference type="ARBA" id="ARBA00022679"/>
    </source>
</evidence>
<keyword evidence="4" id="KW-1133">Transmembrane helix</keyword>
<dbReference type="GO" id="GO:0003841">
    <property type="term" value="F:1-acylglycerol-3-phosphate O-acyltransferase activity"/>
    <property type="evidence" value="ECO:0007669"/>
    <property type="project" value="UniProtKB-EC"/>
</dbReference>
<name>A0A1S7R3K2_9HYPH</name>
<dbReference type="SUPFAM" id="SSF69593">
    <property type="entry name" value="Glycerol-3-phosphate (1)-acyltransferase"/>
    <property type="match status" value="1"/>
</dbReference>
<protein>
    <submittedName>
        <fullName evidence="6">Putative 1-acylglycerol-3-phosphate O-acyltransferase (PlsC)</fullName>
        <ecNumber evidence="6">2.3.1.51</ecNumber>
    </submittedName>
</protein>
<dbReference type="AlphaFoldDB" id="A0A1S7R3K2"/>
<keyword evidence="7" id="KW-1185">Reference proteome</keyword>
<proteinExistence type="predicted"/>
<keyword evidence="4" id="KW-0472">Membrane</keyword>
<keyword evidence="2 6" id="KW-0808">Transferase</keyword>
<dbReference type="GO" id="GO:0006654">
    <property type="term" value="P:phosphatidic acid biosynthetic process"/>
    <property type="evidence" value="ECO:0007669"/>
    <property type="project" value="TreeGrafter"/>
</dbReference>
<dbReference type="EC" id="2.3.1.51" evidence="6"/>
<dbReference type="Proteomes" id="UP000191988">
    <property type="component" value="Unassembled WGS sequence"/>
</dbReference>
<feature type="domain" description="Phospholipid/glycerol acyltransferase" evidence="5">
    <location>
        <begin position="73"/>
        <end position="187"/>
    </location>
</feature>
<reference evidence="7" key="1">
    <citation type="submission" date="2016-01" db="EMBL/GenBank/DDBJ databases">
        <authorList>
            <person name="Regsiter A."/>
            <person name="william w."/>
        </authorList>
    </citation>
    <scope>NUCLEOTIDE SEQUENCE [LARGE SCALE GENOMIC DNA]</scope>
    <source>
        <strain evidence="7">CFBP 6623</strain>
    </source>
</reference>
<sequence>MMLKLRSFLFNTLFYLNLIVRMIVLTPIYFILPRKIAFEIPKNWARSNHWLMKTIVGTTFEIEGLENIPETGCIFAPKHQSFWDTYALLPNLPDPVYILKRELMWIPLFGWYVMKQRMIPVNRAARGKVMLKVMERAKEEMAAGRELIIYPEGTRRPPGAEPEYRYGIARLYRDLQVPVIPVAMHPGLFWPRRSTMRYPGHFKVRILPAIEPGLDPDVFFKRLIDVTEKASDELLLETARNNPHLPLPPTAIKRIAELQGTGTPSAD</sequence>
<gene>
    <name evidence="6" type="ORF">AGR3A_Lc120104</name>
</gene>
<dbReference type="PANTHER" id="PTHR10434:SF40">
    <property type="entry name" value="1-ACYL-SN-GLYCEROL-3-PHOSPHATE ACYLTRANSFERASE"/>
    <property type="match status" value="1"/>
</dbReference>
<dbReference type="EMBL" id="FBWK01000048">
    <property type="protein sequence ID" value="CUX46407.1"/>
    <property type="molecule type" value="Genomic_DNA"/>
</dbReference>
<keyword evidence="4" id="KW-0812">Transmembrane</keyword>
<organism evidence="6 7">
    <name type="scientific">Agrobacterium tomkonis CFBP 6623</name>
    <dbReference type="NCBI Taxonomy" id="1183432"/>
    <lineage>
        <taxon>Bacteria</taxon>
        <taxon>Pseudomonadati</taxon>
        <taxon>Pseudomonadota</taxon>
        <taxon>Alphaproteobacteria</taxon>
        <taxon>Hyphomicrobiales</taxon>
        <taxon>Rhizobiaceae</taxon>
        <taxon>Rhizobium/Agrobacterium group</taxon>
        <taxon>Agrobacterium</taxon>
        <taxon>Agrobacterium tumefaciens complex</taxon>
    </lineage>
</organism>
<dbReference type="InterPro" id="IPR002123">
    <property type="entry name" value="Plipid/glycerol_acylTrfase"/>
</dbReference>
<evidence type="ECO:0000259" key="5">
    <source>
        <dbReference type="SMART" id="SM00563"/>
    </source>
</evidence>
<dbReference type="Pfam" id="PF01553">
    <property type="entry name" value="Acyltransferase"/>
    <property type="match status" value="1"/>
</dbReference>
<dbReference type="SMART" id="SM00563">
    <property type="entry name" value="PlsC"/>
    <property type="match status" value="1"/>
</dbReference>
<dbReference type="STRING" id="1183432.AGR3A_Lc120104"/>
<accession>A0A1S7R3K2</accession>
<evidence type="ECO:0000313" key="6">
    <source>
        <dbReference type="EMBL" id="CUX46407.1"/>
    </source>
</evidence>
<comment type="pathway">
    <text evidence="1">Lipid metabolism.</text>
</comment>
<dbReference type="PANTHER" id="PTHR10434">
    <property type="entry name" value="1-ACYL-SN-GLYCEROL-3-PHOSPHATE ACYLTRANSFERASE"/>
    <property type="match status" value="1"/>
</dbReference>